<accession>A0A2R7YZ15</accession>
<dbReference type="InterPro" id="IPR005119">
    <property type="entry name" value="LysR_subst-bd"/>
</dbReference>
<proteinExistence type="inferred from homology"/>
<evidence type="ECO:0000256" key="4">
    <source>
        <dbReference type="ARBA" id="ARBA00023159"/>
    </source>
</evidence>
<keyword evidence="8" id="KW-1185">Reference proteome</keyword>
<evidence type="ECO:0000256" key="1">
    <source>
        <dbReference type="ARBA" id="ARBA00009437"/>
    </source>
</evidence>
<reference evidence="7 8" key="1">
    <citation type="submission" date="2018-03" db="EMBL/GenBank/DDBJ databases">
        <authorList>
            <person name="Keele B.F."/>
        </authorList>
    </citation>
    <scope>NUCLEOTIDE SEQUENCE [LARGE SCALE GENOMIC DNA]</scope>
    <source>
        <strain evidence="7 8">IB-3</strain>
    </source>
</reference>
<name>A0A2R7YZ15_9ACTN</name>
<evidence type="ECO:0000313" key="8">
    <source>
        <dbReference type="Proteomes" id="UP000244867"/>
    </source>
</evidence>
<dbReference type="InterPro" id="IPR000847">
    <property type="entry name" value="LysR_HTH_N"/>
</dbReference>
<dbReference type="AlphaFoldDB" id="A0A2R7YZ15"/>
<dbReference type="PANTHER" id="PTHR30579:SF2">
    <property type="entry name" value="HTH-TYPE TRANSCRIPTIONAL REGULATOR ARGP"/>
    <property type="match status" value="1"/>
</dbReference>
<dbReference type="NCBIfam" id="NF002964">
    <property type="entry name" value="PRK03635.1"/>
    <property type="match status" value="1"/>
</dbReference>
<dbReference type="InterPro" id="IPR050176">
    <property type="entry name" value="LTTR"/>
</dbReference>
<dbReference type="InterPro" id="IPR017685">
    <property type="entry name" value="ArgP"/>
</dbReference>
<keyword evidence="2" id="KW-0805">Transcription regulation</keyword>
<organism evidence="7 8">
    <name type="scientific">Nocardioides currus</name>
    <dbReference type="NCBI Taxonomy" id="2133958"/>
    <lineage>
        <taxon>Bacteria</taxon>
        <taxon>Bacillati</taxon>
        <taxon>Actinomycetota</taxon>
        <taxon>Actinomycetes</taxon>
        <taxon>Propionibacteriales</taxon>
        <taxon>Nocardioidaceae</taxon>
        <taxon>Nocardioides</taxon>
    </lineage>
</organism>
<dbReference type="InterPro" id="IPR036388">
    <property type="entry name" value="WH-like_DNA-bd_sf"/>
</dbReference>
<keyword evidence="5" id="KW-0804">Transcription</keyword>
<gene>
    <name evidence="7" type="ORF">C7S10_05880</name>
</gene>
<dbReference type="RefSeq" id="WP_108343494.1">
    <property type="nucleotide sequence ID" value="NZ_PYXZ01000002.1"/>
</dbReference>
<dbReference type="PANTHER" id="PTHR30579">
    <property type="entry name" value="TRANSCRIPTIONAL REGULATOR"/>
    <property type="match status" value="1"/>
</dbReference>
<evidence type="ECO:0000256" key="2">
    <source>
        <dbReference type="ARBA" id="ARBA00023015"/>
    </source>
</evidence>
<dbReference type="Gene3D" id="3.40.190.290">
    <property type="match status" value="1"/>
</dbReference>
<dbReference type="InterPro" id="IPR036390">
    <property type="entry name" value="WH_DNA-bd_sf"/>
</dbReference>
<evidence type="ECO:0000259" key="6">
    <source>
        <dbReference type="PROSITE" id="PS50931"/>
    </source>
</evidence>
<dbReference type="OrthoDB" id="3252676at2"/>
<dbReference type="GO" id="GO:0003677">
    <property type="term" value="F:DNA binding"/>
    <property type="evidence" value="ECO:0007669"/>
    <property type="project" value="UniProtKB-KW"/>
</dbReference>
<evidence type="ECO:0000256" key="3">
    <source>
        <dbReference type="ARBA" id="ARBA00023125"/>
    </source>
</evidence>
<dbReference type="EMBL" id="PYXZ01000002">
    <property type="protein sequence ID" value="PUA81602.1"/>
    <property type="molecule type" value="Genomic_DNA"/>
</dbReference>
<dbReference type="SUPFAM" id="SSF46785">
    <property type="entry name" value="Winged helix' DNA-binding domain"/>
    <property type="match status" value="1"/>
</dbReference>
<keyword evidence="3 7" id="KW-0238">DNA-binding</keyword>
<protein>
    <submittedName>
        <fullName evidence="7">ArgP/LysG family DNA-binding transcriptional regulator</fullName>
    </submittedName>
</protein>
<evidence type="ECO:0000256" key="5">
    <source>
        <dbReference type="ARBA" id="ARBA00023163"/>
    </source>
</evidence>
<feature type="domain" description="HTH lysR-type" evidence="6">
    <location>
        <begin position="1"/>
        <end position="58"/>
    </location>
</feature>
<evidence type="ECO:0000313" key="7">
    <source>
        <dbReference type="EMBL" id="PUA81602.1"/>
    </source>
</evidence>
<dbReference type="Pfam" id="PF03466">
    <property type="entry name" value="LysR_substrate"/>
    <property type="match status" value="1"/>
</dbReference>
<comment type="caution">
    <text evidence="7">The sequence shown here is derived from an EMBL/GenBank/DDBJ whole genome shotgun (WGS) entry which is preliminary data.</text>
</comment>
<dbReference type="Pfam" id="PF00126">
    <property type="entry name" value="HTH_1"/>
    <property type="match status" value="1"/>
</dbReference>
<dbReference type="SUPFAM" id="SSF53850">
    <property type="entry name" value="Periplasmic binding protein-like II"/>
    <property type="match status" value="1"/>
</dbReference>
<dbReference type="NCBIfam" id="TIGR03298">
    <property type="entry name" value="argP"/>
    <property type="match status" value="1"/>
</dbReference>
<comment type="similarity">
    <text evidence="1">Belongs to the LysR transcriptional regulatory family.</text>
</comment>
<dbReference type="PROSITE" id="PS50931">
    <property type="entry name" value="HTH_LYSR"/>
    <property type="match status" value="1"/>
</dbReference>
<keyword evidence="4" id="KW-0010">Activator</keyword>
<sequence length="292" mass="30929">MYDRAQLAALESVVARGSFEAAARDLHLTPSAVSQRVRALENATGAVLVRRTRPCTATSAGEHLVRLARQVRELESDTDAELHQRDAPPTLAIAANADSVSTWFVDALRSAGDATDAGFDVRVDDENHTAALLRSGAVMGAVTTTGEPVQGCRSVPIGSLRYRAVASPDLAITDLASLSVAPRARFHATDDIPDRLVARATTRALTGRLHTVGAGDGYLAAIRAGLGWGAIPELLAAEHLATGALVEVAGGRHLDVPLHWQHWRIASTALVALTDAVVATARTQLVRTRTRR</sequence>
<dbReference type="GO" id="GO:0003700">
    <property type="term" value="F:DNA-binding transcription factor activity"/>
    <property type="evidence" value="ECO:0007669"/>
    <property type="project" value="InterPro"/>
</dbReference>
<dbReference type="Proteomes" id="UP000244867">
    <property type="component" value="Unassembled WGS sequence"/>
</dbReference>
<dbReference type="Gene3D" id="1.10.10.10">
    <property type="entry name" value="Winged helix-like DNA-binding domain superfamily/Winged helix DNA-binding domain"/>
    <property type="match status" value="1"/>
</dbReference>